<name>A0A081BM44_9BACT</name>
<dbReference type="HOGENOM" id="CLU_031711_0_0_0"/>
<organism evidence="2">
    <name type="scientific">Candidatus Moduliflexus flocculans</name>
    <dbReference type="NCBI Taxonomy" id="1499966"/>
    <lineage>
        <taxon>Bacteria</taxon>
        <taxon>Candidatus Moduliflexota</taxon>
        <taxon>Candidatus Moduliflexia</taxon>
        <taxon>Candidatus Moduliflexales</taxon>
        <taxon>Candidatus Moduliflexaceae</taxon>
    </lineage>
</organism>
<feature type="transmembrane region" description="Helical" evidence="1">
    <location>
        <begin position="338"/>
        <end position="358"/>
    </location>
</feature>
<feature type="transmembrane region" description="Helical" evidence="1">
    <location>
        <begin position="65"/>
        <end position="82"/>
    </location>
</feature>
<reference evidence="2" key="1">
    <citation type="journal article" date="2015" name="PeerJ">
        <title>First genomic representation of candidate bacterial phylum KSB3 points to enhanced environmental sensing as a trigger of wastewater bulking.</title>
        <authorList>
            <person name="Sekiguchi Y."/>
            <person name="Ohashi A."/>
            <person name="Parks D.H."/>
            <person name="Yamauchi T."/>
            <person name="Tyson G.W."/>
            <person name="Hugenholtz P."/>
        </authorList>
    </citation>
    <scope>NUCLEOTIDE SEQUENCE [LARGE SCALE GENOMIC DNA]</scope>
</reference>
<dbReference type="Proteomes" id="UP000030700">
    <property type="component" value="Unassembled WGS sequence"/>
</dbReference>
<accession>A0A081BM44</accession>
<feature type="transmembrane region" description="Helical" evidence="1">
    <location>
        <begin position="278"/>
        <end position="299"/>
    </location>
</feature>
<dbReference type="STRING" id="1499966.U14_02704"/>
<feature type="transmembrane region" description="Helical" evidence="1">
    <location>
        <begin position="311"/>
        <end position="331"/>
    </location>
</feature>
<evidence type="ECO:0000313" key="2">
    <source>
        <dbReference type="EMBL" id="GAK51460.1"/>
    </source>
</evidence>
<dbReference type="AlphaFoldDB" id="A0A081BM44"/>
<keyword evidence="1" id="KW-0812">Transmembrane</keyword>
<keyword evidence="3" id="KW-1185">Reference proteome</keyword>
<feature type="transmembrane region" description="Helical" evidence="1">
    <location>
        <begin position="196"/>
        <end position="217"/>
    </location>
</feature>
<sequence length="426" mass="48926">MFVGFFGTNVLFWDEWVIVPLLKKLVSGTLTFGDLFGMHNEHRMFFPRLVQLGVVAITHNYNSVSFMYLIQVCLLMTLAVFYLKAKRQFKFERLPFWFLLIPCFVFNWRQWENLLSGFQITFVMPLFFGVLSLYFLDSHAASQFDRSIKQSYWPFIGAVLSAIVASFSMSMGLLIWPTGIVCLLFTEKNRLKIPSILAWSMLALLTWRLYFFETPLLSLFQSHKTDTSLLLYGKYFLSLIGAFFYDEPHALMYGVALLALFALTCGIAWRQNILGAHVFWLSSGIYSLGVLAAITFGRAPFGSAFIMWSRYSTYTFPLLISLYMLSVATAHHQRRKKFALPVNILCGIVSGLLVWGIAVSSMKGFNDGRSTKIYMEKAAQTLLNYRAASSQELTILYPSAEFVKQYAPFLETRQYSVFHNHRSVKR</sequence>
<feature type="transmembrane region" description="Helical" evidence="1">
    <location>
        <begin position="251"/>
        <end position="269"/>
    </location>
</feature>
<evidence type="ECO:0000313" key="3">
    <source>
        <dbReference type="Proteomes" id="UP000030700"/>
    </source>
</evidence>
<keyword evidence="1" id="KW-1133">Transmembrane helix</keyword>
<gene>
    <name evidence="2" type="ORF">U14_02704</name>
</gene>
<dbReference type="EMBL" id="DF820457">
    <property type="protein sequence ID" value="GAK51460.1"/>
    <property type="molecule type" value="Genomic_DNA"/>
</dbReference>
<feature type="transmembrane region" description="Helical" evidence="1">
    <location>
        <begin position="117"/>
        <end position="136"/>
    </location>
</feature>
<feature type="transmembrane region" description="Helical" evidence="1">
    <location>
        <begin position="152"/>
        <end position="176"/>
    </location>
</feature>
<evidence type="ECO:0000256" key="1">
    <source>
        <dbReference type="SAM" id="Phobius"/>
    </source>
</evidence>
<proteinExistence type="predicted"/>
<keyword evidence="1" id="KW-0472">Membrane</keyword>
<protein>
    <submittedName>
        <fullName evidence="2">Uncharacterized protein</fullName>
    </submittedName>
</protein>